<proteinExistence type="predicted"/>
<keyword evidence="1" id="KW-1133">Transmembrane helix</keyword>
<evidence type="ECO:0000313" key="3">
    <source>
        <dbReference type="Proteomes" id="UP000030653"/>
    </source>
</evidence>
<dbReference type="HOGENOM" id="CLU_2183850_0_0_1"/>
<dbReference type="GeneID" id="63687421"/>
<evidence type="ECO:0000313" key="2">
    <source>
        <dbReference type="EMBL" id="EJU02999.1"/>
    </source>
</evidence>
<keyword evidence="1" id="KW-0812">Transmembrane</keyword>
<dbReference type="AlphaFoldDB" id="M5G2S7"/>
<organism evidence="2 3">
    <name type="scientific">Dacryopinax primogenitus (strain DJM 731)</name>
    <name type="common">Brown rot fungus</name>
    <dbReference type="NCBI Taxonomy" id="1858805"/>
    <lineage>
        <taxon>Eukaryota</taxon>
        <taxon>Fungi</taxon>
        <taxon>Dikarya</taxon>
        <taxon>Basidiomycota</taxon>
        <taxon>Agaricomycotina</taxon>
        <taxon>Dacrymycetes</taxon>
        <taxon>Dacrymycetales</taxon>
        <taxon>Dacrymycetaceae</taxon>
        <taxon>Dacryopinax</taxon>
    </lineage>
</organism>
<dbReference type="Proteomes" id="UP000030653">
    <property type="component" value="Unassembled WGS sequence"/>
</dbReference>
<feature type="transmembrane region" description="Helical" evidence="1">
    <location>
        <begin position="12"/>
        <end position="31"/>
    </location>
</feature>
<keyword evidence="1" id="KW-0472">Membrane</keyword>
<dbReference type="RefSeq" id="XP_040629893.1">
    <property type="nucleotide sequence ID" value="XM_040772359.1"/>
</dbReference>
<evidence type="ECO:0000256" key="1">
    <source>
        <dbReference type="SAM" id="Phobius"/>
    </source>
</evidence>
<reference evidence="2 3" key="1">
    <citation type="journal article" date="2012" name="Science">
        <title>The Paleozoic origin of enzymatic lignin decomposition reconstructed from 31 fungal genomes.</title>
        <authorList>
            <person name="Floudas D."/>
            <person name="Binder M."/>
            <person name="Riley R."/>
            <person name="Barry K."/>
            <person name="Blanchette R.A."/>
            <person name="Henrissat B."/>
            <person name="Martinez A.T."/>
            <person name="Otillar R."/>
            <person name="Spatafora J.W."/>
            <person name="Yadav J.S."/>
            <person name="Aerts A."/>
            <person name="Benoit I."/>
            <person name="Boyd A."/>
            <person name="Carlson A."/>
            <person name="Copeland A."/>
            <person name="Coutinho P.M."/>
            <person name="de Vries R.P."/>
            <person name="Ferreira P."/>
            <person name="Findley K."/>
            <person name="Foster B."/>
            <person name="Gaskell J."/>
            <person name="Glotzer D."/>
            <person name="Gorecki P."/>
            <person name="Heitman J."/>
            <person name="Hesse C."/>
            <person name="Hori C."/>
            <person name="Igarashi K."/>
            <person name="Jurgens J.A."/>
            <person name="Kallen N."/>
            <person name="Kersten P."/>
            <person name="Kohler A."/>
            <person name="Kuees U."/>
            <person name="Kumar T.K.A."/>
            <person name="Kuo A."/>
            <person name="LaButti K."/>
            <person name="Larrondo L.F."/>
            <person name="Lindquist E."/>
            <person name="Ling A."/>
            <person name="Lombard V."/>
            <person name="Lucas S."/>
            <person name="Lundell T."/>
            <person name="Martin R."/>
            <person name="McLaughlin D.J."/>
            <person name="Morgenstern I."/>
            <person name="Morin E."/>
            <person name="Murat C."/>
            <person name="Nagy L.G."/>
            <person name="Nolan M."/>
            <person name="Ohm R.A."/>
            <person name="Patyshakuliyeva A."/>
            <person name="Rokas A."/>
            <person name="Ruiz-Duenas F.J."/>
            <person name="Sabat G."/>
            <person name="Salamov A."/>
            <person name="Samejima M."/>
            <person name="Schmutz J."/>
            <person name="Slot J.C."/>
            <person name="St John F."/>
            <person name="Stenlid J."/>
            <person name="Sun H."/>
            <person name="Sun S."/>
            <person name="Syed K."/>
            <person name="Tsang A."/>
            <person name="Wiebenga A."/>
            <person name="Young D."/>
            <person name="Pisabarro A."/>
            <person name="Eastwood D.C."/>
            <person name="Martin F."/>
            <person name="Cullen D."/>
            <person name="Grigoriev I.V."/>
            <person name="Hibbett D.S."/>
        </authorList>
    </citation>
    <scope>NUCLEOTIDE SEQUENCE [LARGE SCALE GENOMIC DNA]</scope>
    <source>
        <strain evidence="2 3">DJM-731 SS1</strain>
    </source>
</reference>
<keyword evidence="3" id="KW-1185">Reference proteome</keyword>
<name>M5G2S7_DACPD</name>
<gene>
    <name evidence="2" type="ORF">DACRYDRAFT_21364</name>
</gene>
<accession>M5G2S7</accession>
<protein>
    <submittedName>
        <fullName evidence="2">Uncharacterized protein</fullName>
    </submittedName>
</protein>
<sequence>MLLAASILREDIPAAYGLLLLGFLSAEILCIPSLSYLRRIENVDIFSLRCTRTPVGWYSQRSFGHPFWSTSSFSRYKCKSSFLSTFGRYHGIKPSVPTSAPWTSAYLQT</sequence>
<dbReference type="EMBL" id="JH795860">
    <property type="protein sequence ID" value="EJU02999.1"/>
    <property type="molecule type" value="Genomic_DNA"/>
</dbReference>